<feature type="transmembrane region" description="Helical" evidence="7">
    <location>
        <begin position="116"/>
        <end position="139"/>
    </location>
</feature>
<feature type="transmembrane region" description="Helical" evidence="7">
    <location>
        <begin position="20"/>
        <end position="37"/>
    </location>
</feature>
<feature type="transmembrane region" description="Helical" evidence="7">
    <location>
        <begin position="186"/>
        <end position="207"/>
    </location>
</feature>
<evidence type="ECO:0000256" key="2">
    <source>
        <dbReference type="ARBA" id="ARBA00022448"/>
    </source>
</evidence>
<feature type="domain" description="Cytochrome b561" evidence="8">
    <location>
        <begin position="77"/>
        <end position="207"/>
    </location>
</feature>
<dbReference type="STRING" id="289078.A0A2X0K8V9"/>
<organism evidence="9 10">
    <name type="scientific">Microbotryum saponariae</name>
    <dbReference type="NCBI Taxonomy" id="289078"/>
    <lineage>
        <taxon>Eukaryota</taxon>
        <taxon>Fungi</taxon>
        <taxon>Dikarya</taxon>
        <taxon>Basidiomycota</taxon>
        <taxon>Pucciniomycotina</taxon>
        <taxon>Microbotryomycetes</taxon>
        <taxon>Microbotryales</taxon>
        <taxon>Microbotryaceae</taxon>
        <taxon>Microbotryum</taxon>
    </lineage>
</organism>
<feature type="transmembrane region" description="Helical" evidence="7">
    <location>
        <begin position="219"/>
        <end position="241"/>
    </location>
</feature>
<keyword evidence="10" id="KW-1185">Reference proteome</keyword>
<feature type="transmembrane region" description="Helical" evidence="7">
    <location>
        <begin position="145"/>
        <end position="166"/>
    </location>
</feature>
<evidence type="ECO:0000259" key="8">
    <source>
        <dbReference type="SMART" id="SM00665"/>
    </source>
</evidence>
<evidence type="ECO:0000313" key="9">
    <source>
        <dbReference type="EMBL" id="SCZ89089.1"/>
    </source>
</evidence>
<dbReference type="PANTHER" id="PTHR47797">
    <property type="entry name" value="DEHYDROGENASE, PUTATIVE (AFU_ORTHOLOGUE AFUA_8G05805)-RELATED"/>
    <property type="match status" value="1"/>
</dbReference>
<evidence type="ECO:0000313" key="10">
    <source>
        <dbReference type="Proteomes" id="UP000249723"/>
    </source>
</evidence>
<evidence type="ECO:0000256" key="3">
    <source>
        <dbReference type="ARBA" id="ARBA00022692"/>
    </source>
</evidence>
<evidence type="ECO:0000256" key="1">
    <source>
        <dbReference type="ARBA" id="ARBA00004370"/>
    </source>
</evidence>
<dbReference type="GO" id="GO:0016020">
    <property type="term" value="C:membrane"/>
    <property type="evidence" value="ECO:0007669"/>
    <property type="project" value="UniProtKB-SubCell"/>
</dbReference>
<evidence type="ECO:0000256" key="4">
    <source>
        <dbReference type="ARBA" id="ARBA00022982"/>
    </source>
</evidence>
<dbReference type="SMART" id="SM00665">
    <property type="entry name" value="B561"/>
    <property type="match status" value="1"/>
</dbReference>
<reference evidence="10" key="1">
    <citation type="submission" date="2016-10" db="EMBL/GenBank/DDBJ databases">
        <authorList>
            <person name="Jeantristanb JTB J.-T."/>
            <person name="Ricardo R."/>
        </authorList>
    </citation>
    <scope>NUCLEOTIDE SEQUENCE [LARGE SCALE GENOMIC DNA]</scope>
</reference>
<dbReference type="Gene3D" id="1.20.120.1770">
    <property type="match status" value="1"/>
</dbReference>
<dbReference type="AlphaFoldDB" id="A0A2X0K8V9"/>
<accession>A0A2X0K8V9</accession>
<dbReference type="InterPro" id="IPR006593">
    <property type="entry name" value="Cyt_b561/ferric_Rdtase_TM"/>
</dbReference>
<dbReference type="Proteomes" id="UP000249723">
    <property type="component" value="Unassembled WGS sequence"/>
</dbReference>
<dbReference type="EMBL" id="FMWP01000013">
    <property type="protein sequence ID" value="SCZ89089.1"/>
    <property type="molecule type" value="Genomic_DNA"/>
</dbReference>
<comment type="subcellular location">
    <subcellularLocation>
        <location evidence="1">Membrane</location>
    </subcellularLocation>
</comment>
<dbReference type="PANTHER" id="PTHR47797:SF3">
    <property type="entry name" value="CYTOCHROME B561 DOMAIN-CONTAINING PROTEIN"/>
    <property type="match status" value="1"/>
</dbReference>
<keyword evidence="6 7" id="KW-0472">Membrane</keyword>
<keyword evidence="3 7" id="KW-0812">Transmembrane</keyword>
<keyword evidence="2" id="KW-0813">Transport</keyword>
<dbReference type="CDD" id="cd08760">
    <property type="entry name" value="Cyt_b561_FRRS1_like"/>
    <property type="match status" value="1"/>
</dbReference>
<keyword evidence="4" id="KW-0249">Electron transport</keyword>
<feature type="transmembrane region" description="Helical" evidence="7">
    <location>
        <begin position="75"/>
        <end position="96"/>
    </location>
</feature>
<gene>
    <name evidence="9" type="ORF">BZ3500_MVSOF-1268-A1-R1_CHR1-1G00947</name>
</gene>
<evidence type="ECO:0000256" key="5">
    <source>
        <dbReference type="ARBA" id="ARBA00022989"/>
    </source>
</evidence>
<evidence type="ECO:0000256" key="7">
    <source>
        <dbReference type="SAM" id="Phobius"/>
    </source>
</evidence>
<sequence length="268" mass="29278">MQSFPTSDRPKISLRHPNMFAFMSTFITIAASVALAHHEHDQGRFRSAPILKRGNDASMSPIAKPGQWSKYDHLITAHALLAMITFWIAVPAAALVARFGRDTPGWIKYHRRLQGFWTVPATIAISILGLTAAGINGSIFKAGDVHHIVGIILLFLVLGQALGGYIAEKAPIRRRPDVNARPAIRILHPISGVVTALISWVQIRLGVNENGHHTRLLDVLNIVFVGGFLLVYAYGLAALVVERHAAGRSWFNSIFGLGRASASRPPQI</sequence>
<keyword evidence="5 7" id="KW-1133">Transmembrane helix</keyword>
<protein>
    <submittedName>
        <fullName evidence="9">BZ3500_MvSof-1268-A1-R1_Chr1-1g00947 protein</fullName>
    </submittedName>
</protein>
<name>A0A2X0K8V9_9BASI</name>
<evidence type="ECO:0000256" key="6">
    <source>
        <dbReference type="ARBA" id="ARBA00023136"/>
    </source>
</evidence>
<proteinExistence type="predicted"/>
<dbReference type="OrthoDB" id="19261at2759"/>